<dbReference type="InterPro" id="IPR003777">
    <property type="entry name" value="XdhC_CoxI"/>
</dbReference>
<dbReference type="AlphaFoldDB" id="A0A9D2P0U3"/>
<dbReference type="Pfam" id="PF02625">
    <property type="entry name" value="XdhC_CoxI"/>
    <property type="match status" value="1"/>
</dbReference>
<evidence type="ECO:0000313" key="4">
    <source>
        <dbReference type="Proteomes" id="UP000823882"/>
    </source>
</evidence>
<dbReference type="InterPro" id="IPR027051">
    <property type="entry name" value="XdhC_Rossmann_dom"/>
</dbReference>
<dbReference type="InterPro" id="IPR052698">
    <property type="entry name" value="MoCofactor_Util/Proc"/>
</dbReference>
<protein>
    <submittedName>
        <fullName evidence="3">XdhC family protein</fullName>
    </submittedName>
</protein>
<proteinExistence type="predicted"/>
<evidence type="ECO:0000259" key="2">
    <source>
        <dbReference type="Pfam" id="PF13478"/>
    </source>
</evidence>
<dbReference type="PANTHER" id="PTHR30388:SF6">
    <property type="entry name" value="XANTHINE DEHYDROGENASE SUBUNIT A-RELATED"/>
    <property type="match status" value="1"/>
</dbReference>
<dbReference type="EMBL" id="DWWJ01000148">
    <property type="protein sequence ID" value="HJC41527.1"/>
    <property type="molecule type" value="Genomic_DNA"/>
</dbReference>
<dbReference type="PANTHER" id="PTHR30388">
    <property type="entry name" value="ALDEHYDE OXIDOREDUCTASE MOLYBDENUM COFACTOR ASSEMBLY PROTEIN"/>
    <property type="match status" value="1"/>
</dbReference>
<evidence type="ECO:0000313" key="3">
    <source>
        <dbReference type="EMBL" id="HJC41527.1"/>
    </source>
</evidence>
<reference evidence="3" key="2">
    <citation type="submission" date="2021-04" db="EMBL/GenBank/DDBJ databases">
        <authorList>
            <person name="Gilroy R."/>
        </authorList>
    </citation>
    <scope>NUCLEOTIDE SEQUENCE</scope>
    <source>
        <strain evidence="3">CHK186-1790</strain>
    </source>
</reference>
<organism evidence="3 4">
    <name type="scientific">Candidatus Intestinimonas pullistercoris</name>
    <dbReference type="NCBI Taxonomy" id="2838623"/>
    <lineage>
        <taxon>Bacteria</taxon>
        <taxon>Bacillati</taxon>
        <taxon>Bacillota</taxon>
        <taxon>Clostridia</taxon>
        <taxon>Eubacteriales</taxon>
        <taxon>Intestinimonas</taxon>
    </lineage>
</organism>
<evidence type="ECO:0000259" key="1">
    <source>
        <dbReference type="Pfam" id="PF02625"/>
    </source>
</evidence>
<dbReference type="Gene3D" id="3.40.50.720">
    <property type="entry name" value="NAD(P)-binding Rossmann-like Domain"/>
    <property type="match status" value="1"/>
</dbReference>
<dbReference type="Pfam" id="PF13478">
    <property type="entry name" value="XdhC_C"/>
    <property type="match status" value="1"/>
</dbReference>
<comment type="caution">
    <text evidence="3">The sequence shown here is derived from an EMBL/GenBank/DDBJ whole genome shotgun (WGS) entry which is preliminary data.</text>
</comment>
<gene>
    <name evidence="3" type="ORF">H9701_08240</name>
</gene>
<reference evidence="3" key="1">
    <citation type="journal article" date="2021" name="PeerJ">
        <title>Extensive microbial diversity within the chicken gut microbiome revealed by metagenomics and culture.</title>
        <authorList>
            <person name="Gilroy R."/>
            <person name="Ravi A."/>
            <person name="Getino M."/>
            <person name="Pursley I."/>
            <person name="Horton D.L."/>
            <person name="Alikhan N.F."/>
            <person name="Baker D."/>
            <person name="Gharbi K."/>
            <person name="Hall N."/>
            <person name="Watson M."/>
            <person name="Adriaenssens E.M."/>
            <person name="Foster-Nyarko E."/>
            <person name="Jarju S."/>
            <person name="Secka A."/>
            <person name="Antonio M."/>
            <person name="Oren A."/>
            <person name="Chaudhuri R.R."/>
            <person name="La Ragione R."/>
            <person name="Hildebrand F."/>
            <person name="Pallen M.J."/>
        </authorList>
    </citation>
    <scope>NUCLEOTIDE SEQUENCE</scope>
    <source>
        <strain evidence="3">CHK186-1790</strain>
    </source>
</reference>
<sequence length="339" mass="35627">MKELFSALARELAQGRGAVLCGIVSSAGSTPRGPGAHMAVFTDGSCAGTIGGGALEARVRETALALLPGGAGALRTFRLAPTGALDDLGMVCGGEATVYFQCLDPSALPLVQAAAEALARPVRDVWLVTLLREGEGWDMGLYDSVHGLRFTQAVSQEALRPLLSDRCQLRPGEAGLTVEPLVRAGSVYLFGGGHVGAELCPLLCRVGFRVTICDDRPDFARPERFPQAERVLLVDYRSLPPSLALTERDYAAVMTAGHQGDLEVLRQVLPSPAAYIGCIGSRRKAAVLRERLASLGFSPAELDRVHSPIGLPIGGDTPAEIAVSIAAQLIACRAGRLPL</sequence>
<name>A0A9D2P0U3_9FIRM</name>
<feature type="domain" description="XdhC- CoxI" evidence="1">
    <location>
        <begin position="12"/>
        <end position="77"/>
    </location>
</feature>
<dbReference type="Proteomes" id="UP000823882">
    <property type="component" value="Unassembled WGS sequence"/>
</dbReference>
<accession>A0A9D2P0U3</accession>
<feature type="domain" description="XdhC Rossmann" evidence="2">
    <location>
        <begin position="187"/>
        <end position="329"/>
    </location>
</feature>